<sequence length="59" mass="6577">MAHRVGEALARRQWEDDRWHGFTLKAVEGSTVNLADTEDNQKAFPQPPGLYGVFMGFAG</sequence>
<comment type="caution">
    <text evidence="1">The sequence shown here is derived from an EMBL/GenBank/DDBJ whole genome shotgun (WGS) entry which is preliminary data.</text>
</comment>
<dbReference type="RefSeq" id="WP_264489121.1">
    <property type="nucleotide sequence ID" value="NZ_JAPDDT010000011.1"/>
</dbReference>
<proteinExistence type="predicted"/>
<organism evidence="1 2">
    <name type="scientific">Luteolibacter arcticus</name>
    <dbReference type="NCBI Taxonomy" id="1581411"/>
    <lineage>
        <taxon>Bacteria</taxon>
        <taxon>Pseudomonadati</taxon>
        <taxon>Verrucomicrobiota</taxon>
        <taxon>Verrucomicrobiia</taxon>
        <taxon>Verrucomicrobiales</taxon>
        <taxon>Verrucomicrobiaceae</taxon>
        <taxon>Luteolibacter</taxon>
    </lineage>
</organism>
<reference evidence="1 2" key="1">
    <citation type="submission" date="2022-10" db="EMBL/GenBank/DDBJ databases">
        <title>Luteolibacter arcticus strain CCTCC AB 2014275, whole genome shotgun sequencing project.</title>
        <authorList>
            <person name="Zhao G."/>
            <person name="Shen L."/>
        </authorList>
    </citation>
    <scope>NUCLEOTIDE SEQUENCE [LARGE SCALE GENOMIC DNA]</scope>
    <source>
        <strain evidence="1 2">CCTCC AB 2014275</strain>
    </source>
</reference>
<dbReference type="EMBL" id="JAPDDT010000011">
    <property type="protein sequence ID" value="MCW1925013.1"/>
    <property type="molecule type" value="Genomic_DNA"/>
</dbReference>
<gene>
    <name evidence="1" type="ORF">OKA05_20795</name>
</gene>
<protein>
    <submittedName>
        <fullName evidence="1">Uncharacterized protein</fullName>
    </submittedName>
</protein>
<evidence type="ECO:0000313" key="1">
    <source>
        <dbReference type="EMBL" id="MCW1925013.1"/>
    </source>
</evidence>
<accession>A0ABT3GNC3</accession>
<evidence type="ECO:0000313" key="2">
    <source>
        <dbReference type="Proteomes" id="UP001320876"/>
    </source>
</evidence>
<name>A0ABT3GNC3_9BACT</name>
<keyword evidence="2" id="KW-1185">Reference proteome</keyword>
<dbReference type="Proteomes" id="UP001320876">
    <property type="component" value="Unassembled WGS sequence"/>
</dbReference>